<evidence type="ECO:0000313" key="1">
    <source>
        <dbReference type="EMBL" id="MBB4665223.1"/>
    </source>
</evidence>
<name>A0A840IM46_9ACTN</name>
<dbReference type="Proteomes" id="UP000585272">
    <property type="component" value="Unassembled WGS sequence"/>
</dbReference>
<reference evidence="1 2" key="1">
    <citation type="submission" date="2020-08" db="EMBL/GenBank/DDBJ databases">
        <title>Genomic Encyclopedia of Archaeal and Bacterial Type Strains, Phase II (KMG-II): from individual species to whole genera.</title>
        <authorList>
            <person name="Goeker M."/>
        </authorList>
    </citation>
    <scope>NUCLEOTIDE SEQUENCE [LARGE SCALE GENOMIC DNA]</scope>
    <source>
        <strain evidence="1 2">DSM 23288</strain>
    </source>
</reference>
<keyword evidence="2" id="KW-1185">Reference proteome</keyword>
<comment type="caution">
    <text evidence="1">The sequence shown here is derived from an EMBL/GenBank/DDBJ whole genome shotgun (WGS) entry which is preliminary data.</text>
</comment>
<organism evidence="1 2">
    <name type="scientific">Conexibacter arvalis</name>
    <dbReference type="NCBI Taxonomy" id="912552"/>
    <lineage>
        <taxon>Bacteria</taxon>
        <taxon>Bacillati</taxon>
        <taxon>Actinomycetota</taxon>
        <taxon>Thermoleophilia</taxon>
        <taxon>Solirubrobacterales</taxon>
        <taxon>Conexibacteraceae</taxon>
        <taxon>Conexibacter</taxon>
    </lineage>
</organism>
<gene>
    <name evidence="1" type="ORF">BDZ31_004845</name>
</gene>
<dbReference type="AlphaFoldDB" id="A0A840IM46"/>
<proteinExistence type="predicted"/>
<dbReference type="EMBL" id="JACHNU010000013">
    <property type="protein sequence ID" value="MBB4665223.1"/>
    <property type="molecule type" value="Genomic_DNA"/>
</dbReference>
<sequence length="178" mass="18300">MASSAGYRARIEQLAADHRAQRERWLPQLPPELQALLPLDATPLAEGLELLADGAGIGAEVAAAQREQSRANAAVLHGRVFGRAATVPLATAHAAFADGARVRERLIGRVAEAIDGAGLRREAEALLAAAPVPPPEAFADAAAAGDDGALLGALEAAFAAQEHALLHCAARFDAILDG</sequence>
<protein>
    <submittedName>
        <fullName evidence="1">Uncharacterized protein</fullName>
    </submittedName>
</protein>
<accession>A0A840IM46</accession>
<dbReference type="RefSeq" id="WP_183345967.1">
    <property type="nucleotide sequence ID" value="NZ_JACHNU010000013.1"/>
</dbReference>
<evidence type="ECO:0000313" key="2">
    <source>
        <dbReference type="Proteomes" id="UP000585272"/>
    </source>
</evidence>